<dbReference type="PRINTS" id="PR00625">
    <property type="entry name" value="JDOMAIN"/>
</dbReference>
<reference evidence="3" key="1">
    <citation type="journal article" date="2016" name="Nat. Genet.">
        <title>A high-quality carrot genome assembly provides new insights into carotenoid accumulation and asterid genome evolution.</title>
        <authorList>
            <person name="Iorizzo M."/>
            <person name="Ellison S."/>
            <person name="Senalik D."/>
            <person name="Zeng P."/>
            <person name="Satapoomin P."/>
            <person name="Huang J."/>
            <person name="Bowman M."/>
            <person name="Iovene M."/>
            <person name="Sanseverino W."/>
            <person name="Cavagnaro P."/>
            <person name="Yildiz M."/>
            <person name="Macko-Podgorni A."/>
            <person name="Moranska E."/>
            <person name="Grzebelus E."/>
            <person name="Grzebelus D."/>
            <person name="Ashrafi H."/>
            <person name="Zheng Z."/>
            <person name="Cheng S."/>
            <person name="Spooner D."/>
            <person name="Van Deynze A."/>
            <person name="Simon P."/>
        </authorList>
    </citation>
    <scope>NUCLEOTIDE SEQUENCE [LARGE SCALE GENOMIC DNA]</scope>
    <source>
        <tissue evidence="3">Leaf</tissue>
    </source>
</reference>
<protein>
    <recommendedName>
        <fullName evidence="2">J domain-containing protein</fullName>
    </recommendedName>
</protein>
<sequence length="348" mass="39431">MECNRDEAIRARDIADRKFLANDITGAKKFALKAQSLYPQLDFISQFLATLDVYVCSENKINGQIDWYGMLGVNPLDNEDTIRKQFRKLALMIHPDKNKSKGADGAFDLISQAWNLLSDKSKRSAYDKALHVKPRSGGSSIPPSQYGFHNFAPGSNMKVPKDSSNSTYSAPHKQKQDPAPVSSYQRKTQNRQKPQTVPVTSNKRQRVSTAPDLPQEPNQATFWTACHGCKMQHEYPRKYVNCNMLCHNCREPFFSFEIAPPVLSVRGPPQGLKQTTFWTACHGCKMQYEYPRVYHNCNLLCTKCRVPFFSFEVTPPSAKQETSAHDRKGDKSNSMSGIYKSVRANVKF</sequence>
<reference evidence="4" key="2">
    <citation type="submission" date="2022-03" db="EMBL/GenBank/DDBJ databases">
        <title>Draft title - Genomic analysis of global carrot germplasm unveils the trajectory of domestication and the origin of high carotenoid orange carrot.</title>
        <authorList>
            <person name="Iorizzo M."/>
            <person name="Ellison S."/>
            <person name="Senalik D."/>
            <person name="Macko-Podgorni A."/>
            <person name="Grzebelus D."/>
            <person name="Bostan H."/>
            <person name="Rolling W."/>
            <person name="Curaba J."/>
            <person name="Simon P."/>
        </authorList>
    </citation>
    <scope>NUCLEOTIDE SEQUENCE</scope>
    <source>
        <tissue evidence="4">Leaf</tissue>
    </source>
</reference>
<dbReference type="Gene3D" id="1.10.287.110">
    <property type="entry name" value="DnaJ domain"/>
    <property type="match status" value="1"/>
</dbReference>
<dbReference type="Proteomes" id="UP000077755">
    <property type="component" value="Chromosome 2"/>
</dbReference>
<dbReference type="AlphaFoldDB" id="A0A166E6M3"/>
<dbReference type="CDD" id="cd06257">
    <property type="entry name" value="DnaJ"/>
    <property type="match status" value="1"/>
</dbReference>
<organism evidence="3">
    <name type="scientific">Daucus carota subsp. sativus</name>
    <name type="common">Carrot</name>
    <dbReference type="NCBI Taxonomy" id="79200"/>
    <lineage>
        <taxon>Eukaryota</taxon>
        <taxon>Viridiplantae</taxon>
        <taxon>Streptophyta</taxon>
        <taxon>Embryophyta</taxon>
        <taxon>Tracheophyta</taxon>
        <taxon>Spermatophyta</taxon>
        <taxon>Magnoliopsida</taxon>
        <taxon>eudicotyledons</taxon>
        <taxon>Gunneridae</taxon>
        <taxon>Pentapetalae</taxon>
        <taxon>asterids</taxon>
        <taxon>campanulids</taxon>
        <taxon>Apiales</taxon>
        <taxon>Apiaceae</taxon>
        <taxon>Apioideae</taxon>
        <taxon>Scandiceae</taxon>
        <taxon>Daucinae</taxon>
        <taxon>Daucus</taxon>
        <taxon>Daucus sect. Daucus</taxon>
    </lineage>
</organism>
<evidence type="ECO:0000313" key="5">
    <source>
        <dbReference type="Proteomes" id="UP000077755"/>
    </source>
</evidence>
<dbReference type="InterPro" id="IPR036869">
    <property type="entry name" value="J_dom_sf"/>
</dbReference>
<proteinExistence type="predicted"/>
<evidence type="ECO:0000313" key="3">
    <source>
        <dbReference type="EMBL" id="KZN06164.1"/>
    </source>
</evidence>
<name>A0A166E6M3_DAUCS</name>
<dbReference type="Pfam" id="PF23551">
    <property type="entry name" value="Zn_ribbon_20"/>
    <property type="match status" value="2"/>
</dbReference>
<dbReference type="Pfam" id="PF00226">
    <property type="entry name" value="DnaJ"/>
    <property type="match status" value="1"/>
</dbReference>
<dbReference type="Gramene" id="KZN06164">
    <property type="protein sequence ID" value="KZN06164"/>
    <property type="gene ID" value="DCAR_007001"/>
</dbReference>
<evidence type="ECO:0000313" key="4">
    <source>
        <dbReference type="EMBL" id="WOG88670.1"/>
    </source>
</evidence>
<dbReference type="SUPFAM" id="SSF46565">
    <property type="entry name" value="Chaperone J-domain"/>
    <property type="match status" value="1"/>
</dbReference>
<dbReference type="SMART" id="SM00271">
    <property type="entry name" value="DnaJ"/>
    <property type="match status" value="1"/>
</dbReference>
<dbReference type="KEGG" id="dcr:108206245"/>
<dbReference type="InterPro" id="IPR018253">
    <property type="entry name" value="DnaJ_domain_CS"/>
</dbReference>
<keyword evidence="5" id="KW-1185">Reference proteome</keyword>
<gene>
    <name evidence="3" type="ORF">DCAR_007001</name>
    <name evidence="4" type="ORF">DCAR_0207905</name>
</gene>
<dbReference type="EMBL" id="LNRQ01000002">
    <property type="protein sequence ID" value="KZN06164.1"/>
    <property type="molecule type" value="Genomic_DNA"/>
</dbReference>
<dbReference type="STRING" id="79200.A0A166E6M3"/>
<dbReference type="InterPro" id="IPR001623">
    <property type="entry name" value="DnaJ_domain"/>
</dbReference>
<dbReference type="PANTHER" id="PTHR44137:SF32">
    <property type="entry name" value="DNAJ HEAT SHOCK AMINO-TERMINAL DOMAIN PROTEIN"/>
    <property type="match status" value="1"/>
</dbReference>
<feature type="region of interest" description="Disordered" evidence="1">
    <location>
        <begin position="131"/>
        <end position="216"/>
    </location>
</feature>
<accession>A0A166E6M3</accession>
<evidence type="ECO:0000259" key="2">
    <source>
        <dbReference type="PROSITE" id="PS50076"/>
    </source>
</evidence>
<dbReference type="OrthoDB" id="10250354at2759"/>
<dbReference type="PANTHER" id="PTHR44137">
    <property type="entry name" value="BNAC03G44070D PROTEIN"/>
    <property type="match status" value="1"/>
</dbReference>
<dbReference type="InterPro" id="IPR056988">
    <property type="entry name" value="Zn_ribbon_pln"/>
</dbReference>
<feature type="domain" description="J" evidence="2">
    <location>
        <begin position="66"/>
        <end position="130"/>
    </location>
</feature>
<dbReference type="PROSITE" id="PS50076">
    <property type="entry name" value="DNAJ_2"/>
    <property type="match status" value="1"/>
</dbReference>
<dbReference type="EMBL" id="CP093344">
    <property type="protein sequence ID" value="WOG88670.1"/>
    <property type="molecule type" value="Genomic_DNA"/>
</dbReference>
<dbReference type="OMA" id="AKRKCIT"/>
<evidence type="ECO:0000256" key="1">
    <source>
        <dbReference type="SAM" id="MobiDB-lite"/>
    </source>
</evidence>
<dbReference type="PROSITE" id="PS00636">
    <property type="entry name" value="DNAJ_1"/>
    <property type="match status" value="1"/>
</dbReference>
<feature type="compositionally biased region" description="Polar residues" evidence="1">
    <location>
        <begin position="182"/>
        <end position="202"/>
    </location>
</feature>